<dbReference type="EMBL" id="WPIN01000021">
    <property type="protein sequence ID" value="MVM35245.1"/>
    <property type="molecule type" value="Genomic_DNA"/>
</dbReference>
<accession>A0A7K1SN72</accession>
<proteinExistence type="predicted"/>
<name>A0A7K1SN72_9BACT</name>
<organism evidence="2 3">
    <name type="scientific">Spirosoma arboris</name>
    <dbReference type="NCBI Taxonomy" id="2682092"/>
    <lineage>
        <taxon>Bacteria</taxon>
        <taxon>Pseudomonadati</taxon>
        <taxon>Bacteroidota</taxon>
        <taxon>Cytophagia</taxon>
        <taxon>Cytophagales</taxon>
        <taxon>Cytophagaceae</taxon>
        <taxon>Spirosoma</taxon>
    </lineage>
</organism>
<gene>
    <name evidence="2" type="ORF">GO755_34810</name>
</gene>
<dbReference type="RefSeq" id="WP_157590052.1">
    <property type="nucleotide sequence ID" value="NZ_WPIN01000021.1"/>
</dbReference>
<evidence type="ECO:0000313" key="3">
    <source>
        <dbReference type="Proteomes" id="UP000436006"/>
    </source>
</evidence>
<dbReference type="Proteomes" id="UP000436006">
    <property type="component" value="Unassembled WGS sequence"/>
</dbReference>
<dbReference type="AlphaFoldDB" id="A0A7K1SN72"/>
<feature type="compositionally biased region" description="Pro residues" evidence="1">
    <location>
        <begin position="1"/>
        <end position="11"/>
    </location>
</feature>
<sequence>MNKPFTPPPPMAQNAAQSPSSLDSRRERSLLEIKSELVGLVDSYFEYESIIPALSDMLELWLKTYPYSLEKEHQPRELFGTLRLICFLSELRSTHDLFVQESKKEVSHAQ</sequence>
<reference evidence="2 3" key="1">
    <citation type="submission" date="2019-12" db="EMBL/GenBank/DDBJ databases">
        <title>Spirosoma sp. HMF4905 genome sequencing and assembly.</title>
        <authorList>
            <person name="Kang H."/>
            <person name="Cha I."/>
            <person name="Kim H."/>
            <person name="Joh K."/>
        </authorList>
    </citation>
    <scope>NUCLEOTIDE SEQUENCE [LARGE SCALE GENOMIC DNA]</scope>
    <source>
        <strain evidence="2 3">HMF4905</strain>
    </source>
</reference>
<evidence type="ECO:0000256" key="1">
    <source>
        <dbReference type="SAM" id="MobiDB-lite"/>
    </source>
</evidence>
<feature type="region of interest" description="Disordered" evidence="1">
    <location>
        <begin position="1"/>
        <end position="26"/>
    </location>
</feature>
<keyword evidence="3" id="KW-1185">Reference proteome</keyword>
<protein>
    <submittedName>
        <fullName evidence="2">Uncharacterized protein</fullName>
    </submittedName>
</protein>
<evidence type="ECO:0000313" key="2">
    <source>
        <dbReference type="EMBL" id="MVM35245.1"/>
    </source>
</evidence>
<comment type="caution">
    <text evidence="2">The sequence shown here is derived from an EMBL/GenBank/DDBJ whole genome shotgun (WGS) entry which is preliminary data.</text>
</comment>